<accession>A0ABW7KU09</accession>
<comment type="similarity">
    <text evidence="1 7">Belongs to the cytochrome P450 family.</text>
</comment>
<dbReference type="Pfam" id="PF00067">
    <property type="entry name" value="p450"/>
    <property type="match status" value="1"/>
</dbReference>
<keyword evidence="5 7" id="KW-0408">Iron</keyword>
<evidence type="ECO:0000256" key="6">
    <source>
        <dbReference type="ARBA" id="ARBA00023033"/>
    </source>
</evidence>
<evidence type="ECO:0000313" key="11">
    <source>
        <dbReference type="Proteomes" id="UP001609219"/>
    </source>
</evidence>
<dbReference type="InterPro" id="IPR036396">
    <property type="entry name" value="Cyt_P450_sf"/>
</dbReference>
<dbReference type="PANTHER" id="PTHR46696">
    <property type="entry name" value="P450, PUTATIVE (EUROFUNG)-RELATED"/>
    <property type="match status" value="1"/>
</dbReference>
<evidence type="ECO:0000256" key="3">
    <source>
        <dbReference type="ARBA" id="ARBA00022723"/>
    </source>
</evidence>
<keyword evidence="2 7" id="KW-0349">Heme</keyword>
<dbReference type="PRINTS" id="PR00385">
    <property type="entry name" value="P450"/>
</dbReference>
<dbReference type="RefSeq" id="WP_395126306.1">
    <property type="nucleotide sequence ID" value="NZ_JBIMSN010000161.1"/>
</dbReference>
<dbReference type="InterPro" id="IPR001128">
    <property type="entry name" value="Cyt_P450"/>
</dbReference>
<dbReference type="Gene3D" id="1.10.630.10">
    <property type="entry name" value="Cytochrome P450"/>
    <property type="match status" value="1"/>
</dbReference>
<evidence type="ECO:0000313" key="10">
    <source>
        <dbReference type="Proteomes" id="UP001609176"/>
    </source>
</evidence>
<evidence type="ECO:0000313" key="9">
    <source>
        <dbReference type="EMBL" id="MFH5245521.1"/>
    </source>
</evidence>
<dbReference type="Proteomes" id="UP001609219">
    <property type="component" value="Unassembled WGS sequence"/>
</dbReference>
<protein>
    <submittedName>
        <fullName evidence="9">Cytochrome P450</fullName>
    </submittedName>
</protein>
<dbReference type="SUPFAM" id="SSF48264">
    <property type="entry name" value="Cytochrome P450"/>
    <property type="match status" value="1"/>
</dbReference>
<evidence type="ECO:0000256" key="4">
    <source>
        <dbReference type="ARBA" id="ARBA00023002"/>
    </source>
</evidence>
<proteinExistence type="inferred from homology"/>
<gene>
    <name evidence="9" type="ORF">ACHIPV_27140</name>
    <name evidence="8" type="ORF">ACHIRB_30200</name>
</gene>
<keyword evidence="4 7" id="KW-0560">Oxidoreductase</keyword>
<name>A0ABW7KU09_9NOCA</name>
<evidence type="ECO:0000256" key="7">
    <source>
        <dbReference type="RuleBase" id="RU000461"/>
    </source>
</evidence>
<dbReference type="EMBL" id="JBIMSP010000080">
    <property type="protein sequence ID" value="MFH5245521.1"/>
    <property type="molecule type" value="Genomic_DNA"/>
</dbReference>
<reference evidence="10 11" key="1">
    <citation type="submission" date="2024-10" db="EMBL/GenBank/DDBJ databases">
        <authorList>
            <person name="Riesco R."/>
        </authorList>
    </citation>
    <scope>NUCLEOTIDE SEQUENCE [LARGE SCALE GENOMIC DNA]</scope>
    <source>
        <strain evidence="9 10">NCIMB 15448</strain>
        <strain evidence="8 11">NCIMB 15450</strain>
    </source>
</reference>
<evidence type="ECO:0000256" key="2">
    <source>
        <dbReference type="ARBA" id="ARBA00022617"/>
    </source>
</evidence>
<dbReference type="PROSITE" id="PS00086">
    <property type="entry name" value="CYTOCHROME_P450"/>
    <property type="match status" value="1"/>
</dbReference>
<organism evidence="9 10">
    <name type="scientific">Antrihabitans spumae</name>
    <dbReference type="NCBI Taxonomy" id="3373370"/>
    <lineage>
        <taxon>Bacteria</taxon>
        <taxon>Bacillati</taxon>
        <taxon>Actinomycetota</taxon>
        <taxon>Actinomycetes</taxon>
        <taxon>Mycobacteriales</taxon>
        <taxon>Nocardiaceae</taxon>
        <taxon>Antrihabitans</taxon>
    </lineage>
</organism>
<dbReference type="EMBL" id="JBIMSN010000161">
    <property type="protein sequence ID" value="MFH5232807.1"/>
    <property type="molecule type" value="Genomic_DNA"/>
</dbReference>
<dbReference type="InterPro" id="IPR017972">
    <property type="entry name" value="Cyt_P450_CS"/>
</dbReference>
<evidence type="ECO:0000256" key="1">
    <source>
        <dbReference type="ARBA" id="ARBA00010617"/>
    </source>
</evidence>
<dbReference type="InterPro" id="IPR002397">
    <property type="entry name" value="Cyt_P450_B"/>
</dbReference>
<comment type="caution">
    <text evidence="9">The sequence shown here is derived from an EMBL/GenBank/DDBJ whole genome shotgun (WGS) entry which is preliminary data.</text>
</comment>
<evidence type="ECO:0000313" key="8">
    <source>
        <dbReference type="EMBL" id="MFH5232807.1"/>
    </source>
</evidence>
<keyword evidence="11" id="KW-1185">Reference proteome</keyword>
<dbReference type="PRINTS" id="PR00359">
    <property type="entry name" value="BP450"/>
</dbReference>
<keyword evidence="6 7" id="KW-0503">Monooxygenase</keyword>
<dbReference type="CDD" id="cd11031">
    <property type="entry name" value="Cyp158A-like"/>
    <property type="match status" value="1"/>
</dbReference>
<keyword evidence="3 7" id="KW-0479">Metal-binding</keyword>
<dbReference type="PANTHER" id="PTHR46696:SF1">
    <property type="entry name" value="CYTOCHROME P450 YJIB-RELATED"/>
    <property type="match status" value="1"/>
</dbReference>
<sequence>MGVVYQFPFPRQSGLNLEPEYLHLQEHEPVARIEMPFGERAWLLTRYDDVKLALTDPRFSRAETLRRDTPRVTPTYFSGGIVAMDPPQHTRLRAVAGNAFGARNMERLRRTAECVAAELLDSLFDSDDCDFVEGFALPFTLRMVCELLGVPFEDHIRFRQWAESGLATGAVTEDERWEATGQMWDYIAGLISERRRDPRDDLISRMSIAADRDDEISDNDIVMLTMAVLVAGYETTATQLPNFLYLLLHDRRHFEQLVNEPGLVTTAVEELMRYVPLQSNGSSPRYLRDDLTIGPVRLRAGDAVVPAGVIANRDPEYFSNGHSLDLRRRPNPHLGFGNGPHFCLGAPLARVEMSAALNVLAAKAADLRLNSAGQIQWKHDMMVRGPAHLPVMRP</sequence>
<evidence type="ECO:0000256" key="5">
    <source>
        <dbReference type="ARBA" id="ARBA00023004"/>
    </source>
</evidence>
<dbReference type="Proteomes" id="UP001609176">
    <property type="component" value="Unassembled WGS sequence"/>
</dbReference>